<gene>
    <name evidence="1" type="ORF">S01H1_38876</name>
</gene>
<dbReference type="EMBL" id="BARS01024496">
    <property type="protein sequence ID" value="GAG08562.1"/>
    <property type="molecule type" value="Genomic_DNA"/>
</dbReference>
<comment type="caution">
    <text evidence="1">The sequence shown here is derived from an EMBL/GenBank/DDBJ whole genome shotgun (WGS) entry which is preliminary data.</text>
</comment>
<name>X0VB78_9ZZZZ</name>
<reference evidence="1" key="1">
    <citation type="journal article" date="2014" name="Front. Microbiol.">
        <title>High frequency of phylogenetically diverse reductive dehalogenase-homologous genes in deep subseafloor sedimentary metagenomes.</title>
        <authorList>
            <person name="Kawai M."/>
            <person name="Futagami T."/>
            <person name="Toyoda A."/>
            <person name="Takaki Y."/>
            <person name="Nishi S."/>
            <person name="Hori S."/>
            <person name="Arai W."/>
            <person name="Tsubouchi T."/>
            <person name="Morono Y."/>
            <person name="Uchiyama I."/>
            <person name="Ito T."/>
            <person name="Fujiyama A."/>
            <person name="Inagaki F."/>
            <person name="Takami H."/>
        </authorList>
    </citation>
    <scope>NUCLEOTIDE SEQUENCE</scope>
    <source>
        <strain evidence="1">Expedition CK06-06</strain>
    </source>
</reference>
<evidence type="ECO:0000313" key="1">
    <source>
        <dbReference type="EMBL" id="GAG08562.1"/>
    </source>
</evidence>
<sequence length="31" mass="3302">MPDDMPPKPCCKIGPVSVIENALEAYELAGI</sequence>
<protein>
    <submittedName>
        <fullName evidence="1">Uncharacterized protein</fullName>
    </submittedName>
</protein>
<dbReference type="AlphaFoldDB" id="X0VB78"/>
<feature type="non-terminal residue" evidence="1">
    <location>
        <position position="31"/>
    </location>
</feature>
<proteinExistence type="predicted"/>
<organism evidence="1">
    <name type="scientific">marine sediment metagenome</name>
    <dbReference type="NCBI Taxonomy" id="412755"/>
    <lineage>
        <taxon>unclassified sequences</taxon>
        <taxon>metagenomes</taxon>
        <taxon>ecological metagenomes</taxon>
    </lineage>
</organism>
<accession>X0VB78</accession>